<feature type="region of interest" description="Disordered" evidence="1">
    <location>
        <begin position="90"/>
        <end position="110"/>
    </location>
</feature>
<evidence type="ECO:0000313" key="5">
    <source>
        <dbReference type="Proteomes" id="UP000589292"/>
    </source>
</evidence>
<dbReference type="InterPro" id="IPR025303">
    <property type="entry name" value="PdaC"/>
</dbReference>
<evidence type="ECO:0000256" key="1">
    <source>
        <dbReference type="SAM" id="MobiDB-lite"/>
    </source>
</evidence>
<dbReference type="Gene3D" id="3.30.565.40">
    <property type="entry name" value="Fervidobacterium nodosum Rt17-B1 like"/>
    <property type="match status" value="1"/>
</dbReference>
<name>A0A7V8RDN0_9SPHN</name>
<proteinExistence type="predicted"/>
<organism evidence="4 5">
    <name type="scientific">Sphingomonas ursincola</name>
    <dbReference type="NCBI Taxonomy" id="56361"/>
    <lineage>
        <taxon>Bacteria</taxon>
        <taxon>Pseudomonadati</taxon>
        <taxon>Pseudomonadota</taxon>
        <taxon>Alphaproteobacteria</taxon>
        <taxon>Sphingomonadales</taxon>
        <taxon>Sphingomonadaceae</taxon>
        <taxon>Sphingomonas</taxon>
    </lineage>
</organism>
<dbReference type="PROSITE" id="PS51257">
    <property type="entry name" value="PROKAR_LIPOPROTEIN"/>
    <property type="match status" value="1"/>
</dbReference>
<feature type="domain" description="Deacetylase PdaC" evidence="3">
    <location>
        <begin position="54"/>
        <end position="144"/>
    </location>
</feature>
<dbReference type="EMBL" id="VDES01000002">
    <property type="protein sequence ID" value="MBA1374491.1"/>
    <property type="molecule type" value="Genomic_DNA"/>
</dbReference>
<dbReference type="Pfam" id="PF13739">
    <property type="entry name" value="PdaC"/>
    <property type="match status" value="1"/>
</dbReference>
<evidence type="ECO:0000259" key="3">
    <source>
        <dbReference type="Pfam" id="PF13739"/>
    </source>
</evidence>
<dbReference type="AlphaFoldDB" id="A0A7V8RDN0"/>
<dbReference type="Proteomes" id="UP000589292">
    <property type="component" value="Unassembled WGS sequence"/>
</dbReference>
<keyword evidence="2" id="KW-0732">Signal</keyword>
<feature type="chain" id="PRO_5031322736" evidence="2">
    <location>
        <begin position="24"/>
        <end position="270"/>
    </location>
</feature>
<reference evidence="4 5" key="1">
    <citation type="journal article" date="1994" name="Int. J. Syst. Bacteriol.">
        <title>Phylogenetic positions of novel aerobic, bacteriochlorophyll a-containing bacteria and description of Roseococcus thiosulfatophilus gen. nov., sp. nov., Erythromicrobium ramosum gen. nov., sp. nov., and Erythrobacter litoralis sp. nov.</title>
        <authorList>
            <person name="Yurkov V."/>
            <person name="Stackebrandt E."/>
            <person name="Holmes A."/>
            <person name="Fuerst J.A."/>
            <person name="Hugenholtz P."/>
            <person name="Golecki J."/>
            <person name="Gad'on N."/>
            <person name="Gorlenko V.M."/>
            <person name="Kompantseva E.I."/>
            <person name="Drews G."/>
        </authorList>
    </citation>
    <scope>NUCLEOTIDE SEQUENCE [LARGE SCALE GENOMIC DNA]</scope>
    <source>
        <strain evidence="4 5">KR-99</strain>
    </source>
</reference>
<gene>
    <name evidence="4" type="ORF">FG486_09080</name>
</gene>
<keyword evidence="5" id="KW-1185">Reference proteome</keyword>
<protein>
    <submittedName>
        <fullName evidence="4">DUF4163 domain-containing protein</fullName>
    </submittedName>
</protein>
<dbReference type="RefSeq" id="WP_181267297.1">
    <property type="nucleotide sequence ID" value="NZ_BAAAGB010000001.1"/>
</dbReference>
<sequence>MIVRKPGSLALAALAALMLPAMAACGQDAPVTEKAKPATSKDSQAAAKPVAFEREAEKFTYSYAYPAEAAAIPALAKLLEEDRVQGLAELESEAEEAEKDAKANDYPYNPHMQGTSWSTTGNTPPLLAMLGEISSYSGGAHGNTGYEVLLWDKAAGKRLKPEALFTDMNAALDPMRTLYCDGLKAERQVRRGEYMSADPEDMFNVCPPFSDLVIIPSAVGQDRFDRILFVAAPYVAGPYAEGVYEISVPVTRQTIASIKPEYRAAFSAAE</sequence>
<evidence type="ECO:0000256" key="2">
    <source>
        <dbReference type="SAM" id="SignalP"/>
    </source>
</evidence>
<feature type="signal peptide" evidence="2">
    <location>
        <begin position="1"/>
        <end position="23"/>
    </location>
</feature>
<accession>A0A7V8RDN0</accession>
<evidence type="ECO:0000313" key="4">
    <source>
        <dbReference type="EMBL" id="MBA1374491.1"/>
    </source>
</evidence>
<comment type="caution">
    <text evidence="4">The sequence shown here is derived from an EMBL/GenBank/DDBJ whole genome shotgun (WGS) entry which is preliminary data.</text>
</comment>